<dbReference type="RefSeq" id="WP_149122886.1">
    <property type="nucleotide sequence ID" value="NZ_VTFL01000003.1"/>
</dbReference>
<keyword evidence="3 5" id="KW-0949">S-adenosyl-L-methionine</keyword>
<dbReference type="GO" id="GO:0102559">
    <property type="term" value="F:peptide chain release factor N(5)-glutamine methyltransferase activity"/>
    <property type="evidence" value="ECO:0007669"/>
    <property type="project" value="UniProtKB-EC"/>
</dbReference>
<feature type="binding site" evidence="5">
    <location>
        <begin position="120"/>
        <end position="124"/>
    </location>
    <ligand>
        <name>S-adenosyl-L-methionine</name>
        <dbReference type="ChEBI" id="CHEBI:59789"/>
    </ligand>
</feature>
<dbReference type="GO" id="GO:0003676">
    <property type="term" value="F:nucleic acid binding"/>
    <property type="evidence" value="ECO:0007669"/>
    <property type="project" value="InterPro"/>
</dbReference>
<feature type="binding site" evidence="5">
    <location>
        <begin position="189"/>
        <end position="192"/>
    </location>
    <ligand>
        <name>substrate</name>
    </ligand>
</feature>
<dbReference type="Pfam" id="PF05175">
    <property type="entry name" value="MTS"/>
    <property type="match status" value="1"/>
</dbReference>
<evidence type="ECO:0000259" key="7">
    <source>
        <dbReference type="Pfam" id="PF17827"/>
    </source>
</evidence>
<dbReference type="InterPro" id="IPR002052">
    <property type="entry name" value="DNA_methylase_N6_adenine_CS"/>
</dbReference>
<dbReference type="NCBIfam" id="TIGR00536">
    <property type="entry name" value="hemK_fam"/>
    <property type="match status" value="1"/>
</dbReference>
<evidence type="ECO:0000256" key="4">
    <source>
        <dbReference type="ARBA" id="ARBA00048391"/>
    </source>
</evidence>
<dbReference type="HAMAP" id="MF_02126">
    <property type="entry name" value="RF_methyltr_PrmC"/>
    <property type="match status" value="1"/>
</dbReference>
<name>A0A7C3KQ51_DICTH</name>
<dbReference type="SUPFAM" id="SSF53335">
    <property type="entry name" value="S-adenosyl-L-methionine-dependent methyltransferases"/>
    <property type="match status" value="1"/>
</dbReference>
<dbReference type="PROSITE" id="PS00092">
    <property type="entry name" value="N6_MTASE"/>
    <property type="match status" value="1"/>
</dbReference>
<evidence type="ECO:0000256" key="2">
    <source>
        <dbReference type="ARBA" id="ARBA00022679"/>
    </source>
</evidence>
<dbReference type="InterPro" id="IPR007848">
    <property type="entry name" value="Small_mtfrase_dom"/>
</dbReference>
<evidence type="ECO:0000259" key="6">
    <source>
        <dbReference type="Pfam" id="PF05175"/>
    </source>
</evidence>
<dbReference type="Gene3D" id="1.10.8.10">
    <property type="entry name" value="DNA helicase RuvA subunit, C-terminal domain"/>
    <property type="match status" value="1"/>
</dbReference>
<sequence>MAQALREVLIWLKKEIEKFNPESAWLEAELLIAFVLNKERAFIYTIDFLEEEKIEEIKRLLDLRKKGIPLNYIIKKKEFYNTEFFIEKGVLIPRNETEILIEVAKDSILREGYYRVAEVGVGSGNISITLAKEFENIKIYACDISPKAIKIARFNAEINKVSDKIEFFYGPFIYPLIYRNIDFEILLSNPPYVAPYEFPFLQKEVKREPWEALYGGWDGCEFYRTLFKILKDKGKKFVAILEISPFIYKKVLNIVKRFFNNVIVESFEDSLGYKRVLRVVWQ</sequence>
<gene>
    <name evidence="5" type="primary">prmC</name>
    <name evidence="8" type="ORF">ENU78_07780</name>
</gene>
<dbReference type="GO" id="GO:0032259">
    <property type="term" value="P:methylation"/>
    <property type="evidence" value="ECO:0007669"/>
    <property type="project" value="UniProtKB-KW"/>
</dbReference>
<keyword evidence="1 5" id="KW-0489">Methyltransferase</keyword>
<dbReference type="PANTHER" id="PTHR18895:SF74">
    <property type="entry name" value="MTRF1L RELEASE FACTOR GLUTAMINE METHYLTRANSFERASE"/>
    <property type="match status" value="1"/>
</dbReference>
<dbReference type="InterPro" id="IPR019874">
    <property type="entry name" value="RF_methyltr_PrmC"/>
</dbReference>
<accession>A0A7C3KQ51</accession>
<dbReference type="AlphaFoldDB" id="A0A7C3KQ51"/>
<dbReference type="PANTHER" id="PTHR18895">
    <property type="entry name" value="HEMK METHYLTRANSFERASE"/>
    <property type="match status" value="1"/>
</dbReference>
<evidence type="ECO:0000313" key="8">
    <source>
        <dbReference type="EMBL" id="HGK24309.1"/>
    </source>
</evidence>
<dbReference type="EMBL" id="DTDV01000019">
    <property type="protein sequence ID" value="HGK24309.1"/>
    <property type="molecule type" value="Genomic_DNA"/>
</dbReference>
<comment type="caution">
    <text evidence="8">The sequence shown here is derived from an EMBL/GenBank/DDBJ whole genome shotgun (WGS) entry which is preliminary data.</text>
</comment>
<evidence type="ECO:0000256" key="5">
    <source>
        <dbReference type="HAMAP-Rule" id="MF_02126"/>
    </source>
</evidence>
<dbReference type="CDD" id="cd02440">
    <property type="entry name" value="AdoMet_MTases"/>
    <property type="match status" value="1"/>
</dbReference>
<dbReference type="InterPro" id="IPR040758">
    <property type="entry name" value="PrmC_N"/>
</dbReference>
<dbReference type="InterPro" id="IPR029063">
    <property type="entry name" value="SAM-dependent_MTases_sf"/>
</dbReference>
<feature type="binding site" evidence="5">
    <location>
        <position position="172"/>
    </location>
    <ligand>
        <name>S-adenosyl-L-methionine</name>
        <dbReference type="ChEBI" id="CHEBI:59789"/>
    </ligand>
</feature>
<feature type="binding site" evidence="5">
    <location>
        <position position="143"/>
    </location>
    <ligand>
        <name>S-adenosyl-L-methionine</name>
        <dbReference type="ChEBI" id="CHEBI:59789"/>
    </ligand>
</feature>
<protein>
    <recommendedName>
        <fullName evidence="5">Release factor glutamine methyltransferase</fullName>
        <shortName evidence="5">RF MTase</shortName>
        <ecNumber evidence="5">2.1.1.297</ecNumber>
    </recommendedName>
    <alternativeName>
        <fullName evidence="5">N5-glutamine methyltransferase PrmC</fullName>
    </alternativeName>
    <alternativeName>
        <fullName evidence="5">Protein-(glutamine-N5) MTase PrmC</fullName>
    </alternativeName>
    <alternativeName>
        <fullName evidence="5">Protein-glutamine N-methyltransferase PrmC</fullName>
    </alternativeName>
</protein>
<dbReference type="InterPro" id="IPR050320">
    <property type="entry name" value="N5-glutamine_MTase"/>
</dbReference>
<feature type="domain" description="Release factor glutamine methyltransferase N-terminal" evidence="7">
    <location>
        <begin position="7"/>
        <end position="74"/>
    </location>
</feature>
<feature type="domain" description="Methyltransferase small" evidence="6">
    <location>
        <begin position="99"/>
        <end position="194"/>
    </location>
</feature>
<keyword evidence="2 5" id="KW-0808">Transferase</keyword>
<evidence type="ECO:0000256" key="3">
    <source>
        <dbReference type="ARBA" id="ARBA00022691"/>
    </source>
</evidence>
<comment type="function">
    <text evidence="5">Methylates the class 1 translation termination release factors RF1/PrfA and RF2/PrfB on the glutamine residue of the universally conserved GGQ motif.</text>
</comment>
<comment type="similarity">
    <text evidence="5">Belongs to the protein N5-glutamine methyltransferase family. PrmC subfamily.</text>
</comment>
<reference evidence="8" key="1">
    <citation type="journal article" date="2020" name="mSystems">
        <title>Genome- and Community-Level Interaction Insights into Carbon Utilization and Element Cycling Functions of Hydrothermarchaeota in Hydrothermal Sediment.</title>
        <authorList>
            <person name="Zhou Z."/>
            <person name="Liu Y."/>
            <person name="Xu W."/>
            <person name="Pan J."/>
            <person name="Luo Z.H."/>
            <person name="Li M."/>
        </authorList>
    </citation>
    <scope>NUCLEOTIDE SEQUENCE [LARGE SCALE GENOMIC DNA]</scope>
    <source>
        <strain evidence="8">SpSt-70</strain>
    </source>
</reference>
<comment type="catalytic activity">
    <reaction evidence="4 5">
        <text>L-glutaminyl-[peptide chain release factor] + S-adenosyl-L-methionine = N(5)-methyl-L-glutaminyl-[peptide chain release factor] + S-adenosyl-L-homocysteine + H(+)</text>
        <dbReference type="Rhea" id="RHEA:42896"/>
        <dbReference type="Rhea" id="RHEA-COMP:10271"/>
        <dbReference type="Rhea" id="RHEA-COMP:10272"/>
        <dbReference type="ChEBI" id="CHEBI:15378"/>
        <dbReference type="ChEBI" id="CHEBI:30011"/>
        <dbReference type="ChEBI" id="CHEBI:57856"/>
        <dbReference type="ChEBI" id="CHEBI:59789"/>
        <dbReference type="ChEBI" id="CHEBI:61891"/>
        <dbReference type="EC" id="2.1.1.297"/>
    </reaction>
</comment>
<organism evidence="8">
    <name type="scientific">Dictyoglomus thermophilum</name>
    <dbReference type="NCBI Taxonomy" id="14"/>
    <lineage>
        <taxon>Bacteria</taxon>
        <taxon>Pseudomonadati</taxon>
        <taxon>Dictyoglomota</taxon>
        <taxon>Dictyoglomia</taxon>
        <taxon>Dictyoglomales</taxon>
        <taxon>Dictyoglomaceae</taxon>
        <taxon>Dictyoglomus</taxon>
    </lineage>
</organism>
<proteinExistence type="inferred from homology"/>
<dbReference type="InterPro" id="IPR004556">
    <property type="entry name" value="HemK-like"/>
</dbReference>
<feature type="binding site" evidence="5">
    <location>
        <position position="189"/>
    </location>
    <ligand>
        <name>S-adenosyl-L-methionine</name>
        <dbReference type="ChEBI" id="CHEBI:59789"/>
    </ligand>
</feature>
<dbReference type="Pfam" id="PF17827">
    <property type="entry name" value="PrmC_N"/>
    <property type="match status" value="1"/>
</dbReference>
<dbReference type="Gene3D" id="3.40.50.150">
    <property type="entry name" value="Vaccinia Virus protein VP39"/>
    <property type="match status" value="1"/>
</dbReference>
<dbReference type="EC" id="2.1.1.297" evidence="5"/>
<evidence type="ECO:0000256" key="1">
    <source>
        <dbReference type="ARBA" id="ARBA00022603"/>
    </source>
</evidence>